<name>A0A4D6MPU0_VIGUN</name>
<evidence type="ECO:0000313" key="3">
    <source>
        <dbReference type="EMBL" id="QCE02622.1"/>
    </source>
</evidence>
<evidence type="ECO:0000256" key="1">
    <source>
        <dbReference type="SAM" id="Coils"/>
    </source>
</evidence>
<gene>
    <name evidence="3" type="ORF">DEO72_LG8g637</name>
</gene>
<feature type="compositionally biased region" description="Basic and acidic residues" evidence="2">
    <location>
        <begin position="199"/>
        <end position="210"/>
    </location>
</feature>
<dbReference type="AlphaFoldDB" id="A0A4D6MPU0"/>
<feature type="compositionally biased region" description="Low complexity" evidence="2">
    <location>
        <begin position="186"/>
        <end position="198"/>
    </location>
</feature>
<keyword evidence="1" id="KW-0175">Coiled coil</keyword>
<accession>A0A4D6MPU0</accession>
<evidence type="ECO:0000313" key="4">
    <source>
        <dbReference type="Proteomes" id="UP000501690"/>
    </source>
</evidence>
<feature type="coiled-coil region" evidence="1">
    <location>
        <begin position="288"/>
        <end position="395"/>
    </location>
</feature>
<organism evidence="3 4">
    <name type="scientific">Vigna unguiculata</name>
    <name type="common">Cowpea</name>
    <dbReference type="NCBI Taxonomy" id="3917"/>
    <lineage>
        <taxon>Eukaryota</taxon>
        <taxon>Viridiplantae</taxon>
        <taxon>Streptophyta</taxon>
        <taxon>Embryophyta</taxon>
        <taxon>Tracheophyta</taxon>
        <taxon>Spermatophyta</taxon>
        <taxon>Magnoliopsida</taxon>
        <taxon>eudicotyledons</taxon>
        <taxon>Gunneridae</taxon>
        <taxon>Pentapetalae</taxon>
        <taxon>rosids</taxon>
        <taxon>fabids</taxon>
        <taxon>Fabales</taxon>
        <taxon>Fabaceae</taxon>
        <taxon>Papilionoideae</taxon>
        <taxon>50 kb inversion clade</taxon>
        <taxon>NPAAA clade</taxon>
        <taxon>indigoferoid/millettioid clade</taxon>
        <taxon>Phaseoleae</taxon>
        <taxon>Vigna</taxon>
    </lineage>
</organism>
<dbReference type="Proteomes" id="UP000501690">
    <property type="component" value="Linkage Group LG8"/>
</dbReference>
<proteinExistence type="predicted"/>
<reference evidence="3 4" key="1">
    <citation type="submission" date="2019-04" db="EMBL/GenBank/DDBJ databases">
        <title>An improved genome assembly and genetic linkage map for asparagus bean, Vigna unguiculata ssp. sesquipedialis.</title>
        <authorList>
            <person name="Xia Q."/>
            <person name="Zhang R."/>
            <person name="Dong Y."/>
        </authorList>
    </citation>
    <scope>NUCLEOTIDE SEQUENCE [LARGE SCALE GENOMIC DNA]</scope>
    <source>
        <tissue evidence="3">Leaf</tissue>
    </source>
</reference>
<feature type="region of interest" description="Disordered" evidence="2">
    <location>
        <begin position="139"/>
        <end position="224"/>
    </location>
</feature>
<dbReference type="EMBL" id="CP039352">
    <property type="protein sequence ID" value="QCE02622.1"/>
    <property type="molecule type" value="Genomic_DNA"/>
</dbReference>
<protein>
    <submittedName>
        <fullName evidence="3">Uncharacterized protein</fullName>
    </submittedName>
</protein>
<sequence>MPLFLHFYKTRPTASKGWVSFLGANKSLLSLYLASYKGFKTGFFKVAIPGKGSRFIFDEQNRPKFPLYWTAFPPPTDAWPDERLTPAERADLAILKTLPDKIPPRPLIQCLRYPDLPRAVYDIMARTTVSNAEFLARAKSRRREEDVPEEVAPLQSVPAAPSTGRAPAATAPTGASGVVSRPRFIVKPPGSGAAAAAVDKGKKSKTDDSPTGRPSKKYKKGETSGSLASAFLGDDVLLDKEVSLQLGPRLTDALKDVSEEEALRTAGELTLRLAALYTKFPRPDRSRMENLEKELAAAKTELSEVKASAAGLKTQFDRLSGIKAKHAKCVGLLKAADDRAKAEQAKAGEAAEELRKLQRRFDDLTLEHMAAAGSASDWQKKAKEFQAELRVADEQVFAQYEAGFQSAVDQAVFYYNCSPERFDVHLGVVDGKLEKVFERLDEMNDPPAST</sequence>
<keyword evidence="4" id="KW-1185">Reference proteome</keyword>
<feature type="compositionally biased region" description="Low complexity" evidence="2">
    <location>
        <begin position="158"/>
        <end position="177"/>
    </location>
</feature>
<evidence type="ECO:0000256" key="2">
    <source>
        <dbReference type="SAM" id="MobiDB-lite"/>
    </source>
</evidence>